<evidence type="ECO:0000313" key="1">
    <source>
        <dbReference type="EMBL" id="KAJ9055999.1"/>
    </source>
</evidence>
<protein>
    <submittedName>
        <fullName evidence="1">Uncharacterized protein</fullName>
    </submittedName>
</protein>
<reference evidence="1" key="1">
    <citation type="submission" date="2022-04" db="EMBL/GenBank/DDBJ databases">
        <title>Genome of the entomopathogenic fungus Entomophthora muscae.</title>
        <authorList>
            <person name="Elya C."/>
            <person name="Lovett B.R."/>
            <person name="Lee E."/>
            <person name="Macias A.M."/>
            <person name="Hajek A.E."/>
            <person name="De Bivort B.L."/>
            <person name="Kasson M.T."/>
            <person name="De Fine Licht H.H."/>
            <person name="Stajich J.E."/>
        </authorList>
    </citation>
    <scope>NUCLEOTIDE SEQUENCE</scope>
    <source>
        <strain evidence="1">Berkeley</strain>
    </source>
</reference>
<accession>A0ACC2S115</accession>
<organism evidence="1 2">
    <name type="scientific">Entomophthora muscae</name>
    <dbReference type="NCBI Taxonomy" id="34485"/>
    <lineage>
        <taxon>Eukaryota</taxon>
        <taxon>Fungi</taxon>
        <taxon>Fungi incertae sedis</taxon>
        <taxon>Zoopagomycota</taxon>
        <taxon>Entomophthoromycotina</taxon>
        <taxon>Entomophthoromycetes</taxon>
        <taxon>Entomophthorales</taxon>
        <taxon>Entomophthoraceae</taxon>
        <taxon>Entomophthora</taxon>
    </lineage>
</organism>
<dbReference type="EMBL" id="QTSX02006089">
    <property type="protein sequence ID" value="KAJ9055999.1"/>
    <property type="molecule type" value="Genomic_DNA"/>
</dbReference>
<sequence>MMDFPPSKKMELIEQNDAVQRMRVSSTPTPMASHQSTPLPRPRSITSTLMASANSADVPGSAAQASLEQLLNSGRSPPKGGGSLTGFLFGNLFANTTNHPEGSVEYYLWRLNSKNILPQEMFKCLQSLRITLSSAAVTWIRSFLEDGTALKGMEMLLERMIAKNLSLAEVSSNAKVQDLEENVHLECIRCLRVILNTQPGFHDVLKHPAIIQCIAFSINTSSDKLRNIVAEVLAAICVLSKDGHRQVLEAFSDFRLKFQEDFRFQYLLNSLHSPVSTEGISAIAAHDFKTTCLSFINAIVNTPEALDERMLLREEFRRRGLREIFTDLRENYPQESLSKQIECYEEETEADVNEMKEHILIEILESDRLDPLLGLAENIRLLHSESGLRTVSKEIVAYTNNLLSVDVDDETRYEVLNLNSKFLQFSSRFIETEDWAITFFDFFKEIRESIGLSLRDILDKDPKFKTEMLHYHSLQDSNSELQKKLESSDQQLLKIKAIPMVSYILNQSSGDVDLTKTHKDNFTSMVQRLIQKEKDIASLQEKIDQLKSSKSSTSPLQEKSQESSWTAFKQELDIQKQENKDLSEMADSRSKEIAYLKRSLEAVCTRFQLTVNELVPENIDLNPPHSSEPSDLISIPDLQILQAELDAANKELLTKQKLENENVILNNTIAELKHQLQLKSQEKSHPSIQDLSNAKEPRISIHYQPLLSHGTSDFHAITPKESIAKTTAIIPPPPPPPHMLKSPKQITSIPPPPPPPPTKSAVMIPPPPPYPSTRIPLPPPPPPPKQLSGIPPPPPPPQTKSQAPPPPPPPPMLAGMKSTGVTKGTSENQFTHSSSIQASNAHSNVHSNVHDPNSNAHLKSLSATSLNEILKPKIPMKALFWKKIPNSKIPNTLWESPVELNISDYLDHEELDVLFCKKVAKKPGSGYTSIGRRIKGKTSITLIDLNRANNIAITLARMKMPFSAIKLAILEINDSRLSMDNLRSLESNAPTKEEIKIVKSYTGSVDNLGTAEKYILQIMDIPRLSERLSCMIFRRRFNADIEELLPELQVMTQITSELRKSKRLKTLLEVALALGNYLNADTPRGDAKGFKFEGLKLLKDVKANPKTDGIPLSSLLHYLAWILEENWNDVFKIRDEFPSLEAAARVSVTTLTNNIYSLSQGVKQVNFELRAHKKLISLPENDQFILTMEAFVIKASRAAFEVKESGDKLERNLEEMLTYFGEDSSTKPEDFLNFIIGFLDSLENARVENAKLKEKAAQKVLNHTKKFSQSPSEKLSSFGQGDFDVAVRELRSGLRRKRTERPRSQIFSSSVRPQGTDTSVTSPIDKS</sequence>
<comment type="caution">
    <text evidence="1">The sequence shown here is derived from an EMBL/GenBank/DDBJ whole genome shotgun (WGS) entry which is preliminary data.</text>
</comment>
<evidence type="ECO:0000313" key="2">
    <source>
        <dbReference type="Proteomes" id="UP001165960"/>
    </source>
</evidence>
<dbReference type="Proteomes" id="UP001165960">
    <property type="component" value="Unassembled WGS sequence"/>
</dbReference>
<proteinExistence type="predicted"/>
<gene>
    <name evidence="1" type="ORF">DSO57_1037564</name>
</gene>
<name>A0ACC2S115_9FUNG</name>
<keyword evidence="2" id="KW-1185">Reference proteome</keyword>